<reference evidence="9" key="1">
    <citation type="journal article" date="2019" name="Int. J. Syst. Evol. Microbiol.">
        <title>The Global Catalogue of Microorganisms (GCM) 10K type strain sequencing project: providing services to taxonomists for standard genome sequencing and annotation.</title>
        <authorList>
            <consortium name="The Broad Institute Genomics Platform"/>
            <consortium name="The Broad Institute Genome Sequencing Center for Infectious Disease"/>
            <person name="Wu L."/>
            <person name="Ma J."/>
        </authorList>
    </citation>
    <scope>NUCLEOTIDE SEQUENCE [LARGE SCALE GENOMIC DNA]</scope>
    <source>
        <strain evidence="9">JCM 18409</strain>
    </source>
</reference>
<feature type="compositionally biased region" description="Low complexity" evidence="5">
    <location>
        <begin position="8"/>
        <end position="27"/>
    </location>
</feature>
<sequence length="323" mass="34383">MNSRTEPAESAAEPEPPDAAIPRAVPTGTATRAYARVAAALPRPRKGGPRVHAGTARAGARRPSPPDDASARPPLLRELLLVVGLFVVYKAGRQLAAGHTAEAFRNAGHVWNLERAVHLPGEGAVQGALLHSDTLVHLANTYYATVHFPATAAFLIWLYLRRPVHYVWARRILAAVTAAALVGHLVFPLAPPRLLDAAGLVDTGQVYGPTVYGAHPATDSMANQFAAMPSLHFGWALMVAIGLIAATRSRWRRLWLLHPLLTLLVIVGTANHYWLDSIVATALLGGALAVIHLPHRTATTAGRAQERAGEPVADLPELVGAGR</sequence>
<feature type="transmembrane region" description="Helical" evidence="6">
    <location>
        <begin position="142"/>
        <end position="160"/>
    </location>
</feature>
<evidence type="ECO:0000256" key="6">
    <source>
        <dbReference type="SAM" id="Phobius"/>
    </source>
</evidence>
<organism evidence="8 9">
    <name type="scientific">Streptomyces siamensis</name>
    <dbReference type="NCBI Taxonomy" id="1274986"/>
    <lineage>
        <taxon>Bacteria</taxon>
        <taxon>Bacillati</taxon>
        <taxon>Actinomycetota</taxon>
        <taxon>Actinomycetes</taxon>
        <taxon>Kitasatosporales</taxon>
        <taxon>Streptomycetaceae</taxon>
        <taxon>Streptomyces</taxon>
    </lineage>
</organism>
<keyword evidence="9" id="KW-1185">Reference proteome</keyword>
<gene>
    <name evidence="8" type="ORF">GCM10023335_58790</name>
</gene>
<feature type="transmembrane region" description="Helical" evidence="6">
    <location>
        <begin position="254"/>
        <end position="271"/>
    </location>
</feature>
<keyword evidence="4 6" id="KW-0472">Membrane</keyword>
<evidence type="ECO:0000313" key="8">
    <source>
        <dbReference type="EMBL" id="GAA5024900.1"/>
    </source>
</evidence>
<evidence type="ECO:0000256" key="5">
    <source>
        <dbReference type="SAM" id="MobiDB-lite"/>
    </source>
</evidence>
<feature type="region of interest" description="Disordered" evidence="5">
    <location>
        <begin position="1"/>
        <end position="27"/>
    </location>
</feature>
<name>A0ABP9J9V5_9ACTN</name>
<comment type="subcellular location">
    <subcellularLocation>
        <location evidence="1">Membrane</location>
        <topology evidence="1">Multi-pass membrane protein</topology>
    </subcellularLocation>
</comment>
<evidence type="ECO:0000256" key="1">
    <source>
        <dbReference type="ARBA" id="ARBA00004141"/>
    </source>
</evidence>
<feature type="region of interest" description="Disordered" evidence="5">
    <location>
        <begin position="39"/>
        <end position="71"/>
    </location>
</feature>
<dbReference type="InterPro" id="IPR026841">
    <property type="entry name" value="Aur1/Ipt1"/>
</dbReference>
<dbReference type="RefSeq" id="WP_345655679.1">
    <property type="nucleotide sequence ID" value="NZ_BAABKB010000027.1"/>
</dbReference>
<evidence type="ECO:0000313" key="9">
    <source>
        <dbReference type="Proteomes" id="UP001501759"/>
    </source>
</evidence>
<accession>A0ABP9J9V5</accession>
<evidence type="ECO:0000256" key="3">
    <source>
        <dbReference type="ARBA" id="ARBA00022989"/>
    </source>
</evidence>
<keyword evidence="2 6" id="KW-0812">Transmembrane</keyword>
<feature type="transmembrane region" description="Helical" evidence="6">
    <location>
        <begin position="225"/>
        <end position="247"/>
    </location>
</feature>
<evidence type="ECO:0000259" key="7">
    <source>
        <dbReference type="Pfam" id="PF14378"/>
    </source>
</evidence>
<feature type="domain" description="Inositolphosphotransferase Aur1/Ipt1" evidence="7">
    <location>
        <begin position="110"/>
        <end position="289"/>
    </location>
</feature>
<comment type="caution">
    <text evidence="8">The sequence shown here is derived from an EMBL/GenBank/DDBJ whole genome shotgun (WGS) entry which is preliminary data.</text>
</comment>
<dbReference type="Pfam" id="PF14378">
    <property type="entry name" value="PAP2_3"/>
    <property type="match status" value="1"/>
</dbReference>
<feature type="transmembrane region" description="Helical" evidence="6">
    <location>
        <begin position="172"/>
        <end position="190"/>
    </location>
</feature>
<dbReference type="InterPro" id="IPR052185">
    <property type="entry name" value="IPC_Synthase-Related"/>
</dbReference>
<evidence type="ECO:0000256" key="2">
    <source>
        <dbReference type="ARBA" id="ARBA00022692"/>
    </source>
</evidence>
<protein>
    <submittedName>
        <fullName evidence="8">Phosphatase PAP2 family protein</fullName>
    </submittedName>
</protein>
<dbReference type="Proteomes" id="UP001501759">
    <property type="component" value="Unassembled WGS sequence"/>
</dbReference>
<dbReference type="PANTHER" id="PTHR31310:SF7">
    <property type="entry name" value="PA-PHOSPHATASE RELATED-FAMILY PROTEIN DDB_G0268928"/>
    <property type="match status" value="1"/>
</dbReference>
<dbReference type="PANTHER" id="PTHR31310">
    <property type="match status" value="1"/>
</dbReference>
<feature type="transmembrane region" description="Helical" evidence="6">
    <location>
        <begin position="277"/>
        <end position="293"/>
    </location>
</feature>
<evidence type="ECO:0000256" key="4">
    <source>
        <dbReference type="ARBA" id="ARBA00023136"/>
    </source>
</evidence>
<dbReference type="EMBL" id="BAABKB010000027">
    <property type="protein sequence ID" value="GAA5024900.1"/>
    <property type="molecule type" value="Genomic_DNA"/>
</dbReference>
<dbReference type="CDD" id="cd03386">
    <property type="entry name" value="PAP2_Aur1_like"/>
    <property type="match status" value="1"/>
</dbReference>
<keyword evidence="3 6" id="KW-1133">Transmembrane helix</keyword>
<proteinExistence type="predicted"/>